<evidence type="ECO:0000259" key="6">
    <source>
        <dbReference type="PROSITE" id="PS51352"/>
    </source>
</evidence>
<dbReference type="RefSeq" id="WP_082326312.1">
    <property type="nucleotide sequence ID" value="NZ_LGIA01000044.1"/>
</dbReference>
<keyword evidence="2" id="KW-0201">Cytochrome c-type biogenesis</keyword>
<dbReference type="InterPro" id="IPR013740">
    <property type="entry name" value="Redoxin"/>
</dbReference>
<dbReference type="InterPro" id="IPR013766">
    <property type="entry name" value="Thioredoxin_domain"/>
</dbReference>
<evidence type="ECO:0000256" key="2">
    <source>
        <dbReference type="ARBA" id="ARBA00022748"/>
    </source>
</evidence>
<evidence type="ECO:0000313" key="8">
    <source>
        <dbReference type="Proteomes" id="UP000036958"/>
    </source>
</evidence>
<evidence type="ECO:0000256" key="4">
    <source>
        <dbReference type="ARBA" id="ARBA00023284"/>
    </source>
</evidence>
<comment type="subcellular location">
    <subcellularLocation>
        <location evidence="1">Cell envelope</location>
    </subcellularLocation>
</comment>
<dbReference type="OrthoDB" id="1096670at2"/>
<dbReference type="GO" id="GO:0016491">
    <property type="term" value="F:oxidoreductase activity"/>
    <property type="evidence" value="ECO:0007669"/>
    <property type="project" value="InterPro"/>
</dbReference>
<feature type="chain" id="PRO_5005591625" description="Thioredoxin domain-containing protein" evidence="5">
    <location>
        <begin position="23"/>
        <end position="872"/>
    </location>
</feature>
<dbReference type="GO" id="GO:0017004">
    <property type="term" value="P:cytochrome complex assembly"/>
    <property type="evidence" value="ECO:0007669"/>
    <property type="project" value="UniProtKB-KW"/>
</dbReference>
<sequence length="872" mass="102069">MKQPKLVLIFTFILLLCGSVVAQNKTQIPQELQGFWHFEVQNKGDWDGARVGETYVEFFYKIYQVTEVVEGTDHSYQITLKPEEGNTISLSIEGFDGKTAQLKFSGWTETKSCSLLEYPVDTEPVAFSDMPAPLFKKWTKGDGVVTFQLHGNNKLFFNNEDWDVVSIGHYLDKEYRILVKNDEIHKFVYVLNYSDKNLLVASNLKNVGYVPLASNPDIYRILGNWAEKNSNQWRLGFFEETAIFNGEFYTYKSLEFDDSSCEIVLENQGKTIHLDLDLTAKDLCQVKIDGEKEQTYFKCEKHLPAYATADHTKFLDTGFLKVDTVTIRGLLRNNSVDKPFSVSIRDPLTQEQVEFYADVDERGIFTLKFPLMNTTQVYLDWGRMTKVAVMEPGERCLLFYDFSTQQHLVMGDNERFHNEVAAYEVFHPNKGMSREDYAKMSNMKPMPFLEVKKEELQKSYDHLQNYLEENPTQSEKFKYYHQENYRFQIAFYIMQKRFSLDRNEREQFPEGYMEYVSDTLYQNEPVKPYTLARDYLLFMRDYMGYKHEISGKASHSVSSIDGLRYLEKEGRLKLSEQENQAIAKSKEFYEILGKLRMENADSATIAEASKPYEDASLKLNELFQREEVKNFMKNEWGEITSLLFDKMRLEADLAHLDREVKDPLLKDLFETQKFYWLLDYRKTSLPADLYETFQQRVQNPVFAARVDEPNNYYRELITQDIYYIESLKNTDHLKEAKDADSLLASLIEPYRGKVIYVDFWGTWCGPCKGQMQYVKFVKEDLKDKDVIFMYFANNSPEASWKNIIRENQLTGENAVHYRLPREQQAMIERRLSVRSFPTYMLIDKEGNIVNMSAPRPQDKKALVSAVTNLLNQ</sequence>
<keyword evidence="4" id="KW-0676">Redox-active center</keyword>
<gene>
    <name evidence="7" type="ORF">NC99_10360</name>
</gene>
<accession>A0A0L8VCE4</accession>
<dbReference type="PROSITE" id="PS51352">
    <property type="entry name" value="THIOREDOXIN_2"/>
    <property type="match status" value="1"/>
</dbReference>
<evidence type="ECO:0000256" key="5">
    <source>
        <dbReference type="SAM" id="SignalP"/>
    </source>
</evidence>
<feature type="domain" description="Thioredoxin" evidence="6">
    <location>
        <begin position="693"/>
        <end position="871"/>
    </location>
</feature>
<keyword evidence="3" id="KW-1015">Disulfide bond</keyword>
<comment type="caution">
    <text evidence="7">The sequence shown here is derived from an EMBL/GenBank/DDBJ whole genome shotgun (WGS) entry which is preliminary data.</text>
</comment>
<name>A0A0L8VCE4_9BACT</name>
<dbReference type="STRING" id="1409788.NC99_10360"/>
<keyword evidence="5" id="KW-0732">Signal</keyword>
<dbReference type="SUPFAM" id="SSF52833">
    <property type="entry name" value="Thioredoxin-like"/>
    <property type="match status" value="1"/>
</dbReference>
<organism evidence="7 8">
    <name type="scientific">Sunxiuqinia dokdonensis</name>
    <dbReference type="NCBI Taxonomy" id="1409788"/>
    <lineage>
        <taxon>Bacteria</taxon>
        <taxon>Pseudomonadati</taxon>
        <taxon>Bacteroidota</taxon>
        <taxon>Bacteroidia</taxon>
        <taxon>Marinilabiliales</taxon>
        <taxon>Prolixibacteraceae</taxon>
        <taxon>Sunxiuqinia</taxon>
    </lineage>
</organism>
<feature type="signal peptide" evidence="5">
    <location>
        <begin position="1"/>
        <end position="22"/>
    </location>
</feature>
<reference evidence="8" key="1">
    <citation type="submission" date="2015-07" db="EMBL/GenBank/DDBJ databases">
        <title>Genome sequencing of Sunxiuqinia dokdonensis strain SK.</title>
        <authorList>
            <person name="Ahn S."/>
            <person name="Kim B.-C."/>
        </authorList>
    </citation>
    <scope>NUCLEOTIDE SEQUENCE [LARGE SCALE GENOMIC DNA]</scope>
    <source>
        <strain evidence="8">SK</strain>
    </source>
</reference>
<proteinExistence type="predicted"/>
<evidence type="ECO:0000256" key="3">
    <source>
        <dbReference type="ARBA" id="ARBA00023157"/>
    </source>
</evidence>
<dbReference type="PANTHER" id="PTHR42852">
    <property type="entry name" value="THIOL:DISULFIDE INTERCHANGE PROTEIN DSBE"/>
    <property type="match status" value="1"/>
</dbReference>
<dbReference type="InterPro" id="IPR036249">
    <property type="entry name" value="Thioredoxin-like_sf"/>
</dbReference>
<keyword evidence="8" id="KW-1185">Reference proteome</keyword>
<dbReference type="EMBL" id="LGIA01000044">
    <property type="protein sequence ID" value="KOH46124.1"/>
    <property type="molecule type" value="Genomic_DNA"/>
</dbReference>
<dbReference type="AlphaFoldDB" id="A0A0L8VCE4"/>
<dbReference type="CDD" id="cd02966">
    <property type="entry name" value="TlpA_like_family"/>
    <property type="match status" value="1"/>
</dbReference>
<protein>
    <recommendedName>
        <fullName evidence="6">Thioredoxin domain-containing protein</fullName>
    </recommendedName>
</protein>
<dbReference type="PANTHER" id="PTHR42852:SF6">
    <property type="entry name" value="THIOL:DISULFIDE INTERCHANGE PROTEIN DSBE"/>
    <property type="match status" value="1"/>
</dbReference>
<dbReference type="Proteomes" id="UP000036958">
    <property type="component" value="Unassembled WGS sequence"/>
</dbReference>
<evidence type="ECO:0000313" key="7">
    <source>
        <dbReference type="EMBL" id="KOH46124.1"/>
    </source>
</evidence>
<dbReference type="GO" id="GO:0030313">
    <property type="term" value="C:cell envelope"/>
    <property type="evidence" value="ECO:0007669"/>
    <property type="project" value="UniProtKB-SubCell"/>
</dbReference>
<dbReference type="Pfam" id="PF08534">
    <property type="entry name" value="Redoxin"/>
    <property type="match status" value="1"/>
</dbReference>
<dbReference type="InterPro" id="IPR050553">
    <property type="entry name" value="Thioredoxin_ResA/DsbE_sf"/>
</dbReference>
<dbReference type="Gene3D" id="3.40.30.10">
    <property type="entry name" value="Glutaredoxin"/>
    <property type="match status" value="1"/>
</dbReference>
<evidence type="ECO:0000256" key="1">
    <source>
        <dbReference type="ARBA" id="ARBA00004196"/>
    </source>
</evidence>